<evidence type="ECO:0000259" key="7">
    <source>
        <dbReference type="Pfam" id="PF04997"/>
    </source>
</evidence>
<comment type="similarity">
    <text evidence="1">Belongs to the RNA polymerase beta' chain family.</text>
</comment>
<dbReference type="Gene3D" id="4.10.860.120">
    <property type="entry name" value="RNA polymerase II, clamp domain"/>
    <property type="match status" value="1"/>
</dbReference>
<keyword evidence="6" id="KW-0804">Transcription</keyword>
<dbReference type="EMBL" id="OX465081">
    <property type="protein sequence ID" value="CAI9285118.1"/>
    <property type="molecule type" value="Genomic_DNA"/>
</dbReference>
<keyword evidence="3" id="KW-0240">DNA-directed RNA polymerase</keyword>
<dbReference type="Proteomes" id="UP001177003">
    <property type="component" value="Chromosome 5"/>
</dbReference>
<keyword evidence="4" id="KW-0808">Transferase</keyword>
<evidence type="ECO:0000313" key="8">
    <source>
        <dbReference type="EMBL" id="CAI9285118.1"/>
    </source>
</evidence>
<dbReference type="GO" id="GO:0005736">
    <property type="term" value="C:RNA polymerase I complex"/>
    <property type="evidence" value="ECO:0007669"/>
    <property type="project" value="TreeGrafter"/>
</dbReference>
<dbReference type="Pfam" id="PF04997">
    <property type="entry name" value="RNA_pol_Rpb1_1"/>
    <property type="match status" value="1"/>
</dbReference>
<protein>
    <recommendedName>
        <fullName evidence="2">DNA-directed RNA polymerase</fullName>
        <ecNumber evidence="2">2.7.7.6</ecNumber>
    </recommendedName>
</protein>
<evidence type="ECO:0000256" key="5">
    <source>
        <dbReference type="ARBA" id="ARBA00022695"/>
    </source>
</evidence>
<gene>
    <name evidence="8" type="ORF">LSALG_LOCUS24607</name>
</gene>
<dbReference type="InterPro" id="IPR007080">
    <property type="entry name" value="RNA_pol_Rpb1_1"/>
</dbReference>
<accession>A0AA36E7E3</accession>
<keyword evidence="5" id="KW-0548">Nucleotidyltransferase</keyword>
<organism evidence="8 9">
    <name type="scientific">Lactuca saligna</name>
    <name type="common">Willowleaf lettuce</name>
    <dbReference type="NCBI Taxonomy" id="75948"/>
    <lineage>
        <taxon>Eukaryota</taxon>
        <taxon>Viridiplantae</taxon>
        <taxon>Streptophyta</taxon>
        <taxon>Embryophyta</taxon>
        <taxon>Tracheophyta</taxon>
        <taxon>Spermatophyta</taxon>
        <taxon>Magnoliopsida</taxon>
        <taxon>eudicotyledons</taxon>
        <taxon>Gunneridae</taxon>
        <taxon>Pentapetalae</taxon>
        <taxon>asterids</taxon>
        <taxon>campanulids</taxon>
        <taxon>Asterales</taxon>
        <taxon>Asteraceae</taxon>
        <taxon>Cichorioideae</taxon>
        <taxon>Cichorieae</taxon>
        <taxon>Lactucinae</taxon>
        <taxon>Lactuca</taxon>
    </lineage>
</organism>
<dbReference type="EC" id="2.7.7.6" evidence="2"/>
<evidence type="ECO:0000256" key="3">
    <source>
        <dbReference type="ARBA" id="ARBA00022478"/>
    </source>
</evidence>
<evidence type="ECO:0000256" key="4">
    <source>
        <dbReference type="ARBA" id="ARBA00022679"/>
    </source>
</evidence>
<dbReference type="GO" id="GO:0003899">
    <property type="term" value="F:DNA-directed RNA polymerase activity"/>
    <property type="evidence" value="ECO:0007669"/>
    <property type="project" value="UniProtKB-EC"/>
</dbReference>
<dbReference type="SUPFAM" id="SSF64484">
    <property type="entry name" value="beta and beta-prime subunits of DNA dependent RNA-polymerase"/>
    <property type="match status" value="1"/>
</dbReference>
<dbReference type="PANTHER" id="PTHR19376">
    <property type="entry name" value="DNA-DIRECTED RNA POLYMERASE"/>
    <property type="match status" value="1"/>
</dbReference>
<evidence type="ECO:0000256" key="6">
    <source>
        <dbReference type="ARBA" id="ARBA00023163"/>
    </source>
</evidence>
<sequence>MAQTTEGASEIVEGLRFSFMTDEEIRKHSVLKITNPILLDSVGRPIPGGLYDPLLGPMDEQAPCKSCGQQSFQCPGHCGHIDLVSPIYNPLLFGMLFTLIRKTCFFCRHFRAGKEEVNVCTSKLMKIAKGDVSGAKDYVINNSDALIIIIYDYNNICFSTNHSF</sequence>
<evidence type="ECO:0000256" key="1">
    <source>
        <dbReference type="ARBA" id="ARBA00006460"/>
    </source>
</evidence>
<dbReference type="FunFam" id="4.10.860.120:FF:000006">
    <property type="entry name" value="DNA-directed RNA polymerase subunit"/>
    <property type="match status" value="1"/>
</dbReference>
<proteinExistence type="inferred from homology"/>
<dbReference type="AlphaFoldDB" id="A0AA36E7E3"/>
<dbReference type="GO" id="GO:0006351">
    <property type="term" value="P:DNA-templated transcription"/>
    <property type="evidence" value="ECO:0007669"/>
    <property type="project" value="InterPro"/>
</dbReference>
<feature type="domain" description="RNA polymerase Rpb1" evidence="7">
    <location>
        <begin position="11"/>
        <end position="124"/>
    </location>
</feature>
<dbReference type="InterPro" id="IPR045867">
    <property type="entry name" value="DNA-dir_RpoC_beta_prime"/>
</dbReference>
<dbReference type="PANTHER" id="PTHR19376:SF11">
    <property type="entry name" value="DNA-DIRECTED RNA POLYMERASE I SUBUNIT RPA1"/>
    <property type="match status" value="1"/>
</dbReference>
<name>A0AA36E7E3_LACSI</name>
<dbReference type="InterPro" id="IPR044893">
    <property type="entry name" value="RNA_pol_Rpb1_clamp_domain"/>
</dbReference>
<evidence type="ECO:0000313" key="9">
    <source>
        <dbReference type="Proteomes" id="UP001177003"/>
    </source>
</evidence>
<dbReference type="GO" id="GO:0003677">
    <property type="term" value="F:DNA binding"/>
    <property type="evidence" value="ECO:0007669"/>
    <property type="project" value="InterPro"/>
</dbReference>
<keyword evidence="9" id="KW-1185">Reference proteome</keyword>
<evidence type="ECO:0000256" key="2">
    <source>
        <dbReference type="ARBA" id="ARBA00012418"/>
    </source>
</evidence>
<reference evidence="8" key="1">
    <citation type="submission" date="2023-04" db="EMBL/GenBank/DDBJ databases">
        <authorList>
            <person name="Vijverberg K."/>
            <person name="Xiong W."/>
            <person name="Schranz E."/>
        </authorList>
    </citation>
    <scope>NUCLEOTIDE SEQUENCE</scope>
</reference>